<comment type="caution">
    <text evidence="6">The sequence shown here is derived from an EMBL/GenBank/DDBJ whole genome shotgun (WGS) entry which is preliminary data.</text>
</comment>
<keyword evidence="7" id="KW-1185">Reference proteome</keyword>
<dbReference type="InterPro" id="IPR050204">
    <property type="entry name" value="AraC_XylS_family_regulators"/>
</dbReference>
<sequence>MRSDADATMRTADKRLEGECVMKPAERNVVNEQSEHYRYQPTNSGAKVFLYPEWLGSYRYVAGYRLNRGPLDNFLLFFIRSGRFGIDIPGRDRIVAHAGDFVLIDCYEPQSYEALADSEVLWIHFNGISARMYYDFISERAGNVFSTANSQFAVNRLRRIGEGFREGTRMSEPLMSRYLTDILTECAGSGDDAPEGESAHQYAMEDVQDFIVANLAQPLTNDELANMACMSRGYFIKEFRRATGLTPHAFLVKARMDAAKRLLARTDDSLKRICAKCGFSSPSAFCLAFRNAEGMTPLEYRRSVRG</sequence>
<accession>A0A2M9H6K6</accession>
<keyword evidence="2" id="KW-0238">DNA-binding</keyword>
<reference evidence="6 7" key="1">
    <citation type="submission" date="2017-10" db="EMBL/GenBank/DDBJ databases">
        <title>Draft genome sequences of strains TRE 1, TRE 9, TRE H and TRI 7, isolated from tamarins, belonging to four potential novel Bifidobacterium species.</title>
        <authorList>
            <person name="Mattarelli P."/>
            <person name="Modesto M."/>
            <person name="Puglisi E."/>
            <person name="Morelli L."/>
            <person name="Spezio C."/>
            <person name="Bonetti A."/>
            <person name="Sandri C."/>
        </authorList>
    </citation>
    <scope>NUCLEOTIDE SEQUENCE [LARGE SCALE GENOMIC DNA]</scope>
    <source>
        <strain evidence="7">TRE1</strain>
    </source>
</reference>
<protein>
    <submittedName>
        <fullName evidence="6">AraC family transcriptional regulator</fullName>
    </submittedName>
</protein>
<evidence type="ECO:0000313" key="6">
    <source>
        <dbReference type="EMBL" id="PJM72417.1"/>
    </source>
</evidence>
<proteinExistence type="predicted"/>
<dbReference type="SUPFAM" id="SSF46689">
    <property type="entry name" value="Homeodomain-like"/>
    <property type="match status" value="2"/>
</dbReference>
<dbReference type="EMBL" id="PEBI01000005">
    <property type="protein sequence ID" value="PJM72417.1"/>
    <property type="molecule type" value="Genomic_DNA"/>
</dbReference>
<evidence type="ECO:0000256" key="4">
    <source>
        <dbReference type="ARBA" id="ARBA00023163"/>
    </source>
</evidence>
<dbReference type="SUPFAM" id="SSF51215">
    <property type="entry name" value="Regulatory protein AraC"/>
    <property type="match status" value="1"/>
</dbReference>
<gene>
    <name evidence="6" type="ORF">CS006_09795</name>
</gene>
<organism evidence="6 7">
    <name type="scientific">Bifidobacterium primatium</name>
    <dbReference type="NCBI Taxonomy" id="2045438"/>
    <lineage>
        <taxon>Bacteria</taxon>
        <taxon>Bacillati</taxon>
        <taxon>Actinomycetota</taxon>
        <taxon>Actinomycetes</taxon>
        <taxon>Bifidobacteriales</taxon>
        <taxon>Bifidobacteriaceae</taxon>
        <taxon>Bifidobacterium</taxon>
    </lineage>
</organism>
<keyword evidence="3" id="KW-0010">Activator</keyword>
<dbReference type="Proteomes" id="UP000229095">
    <property type="component" value="Unassembled WGS sequence"/>
</dbReference>
<dbReference type="PROSITE" id="PS00041">
    <property type="entry name" value="HTH_ARAC_FAMILY_1"/>
    <property type="match status" value="1"/>
</dbReference>
<evidence type="ECO:0000256" key="3">
    <source>
        <dbReference type="ARBA" id="ARBA00023159"/>
    </source>
</evidence>
<evidence type="ECO:0000313" key="7">
    <source>
        <dbReference type="Proteomes" id="UP000229095"/>
    </source>
</evidence>
<dbReference type="PANTHER" id="PTHR46796">
    <property type="entry name" value="HTH-TYPE TRANSCRIPTIONAL ACTIVATOR RHAS-RELATED"/>
    <property type="match status" value="1"/>
</dbReference>
<name>A0A2M9H6K6_9BIFI</name>
<dbReference type="InterPro" id="IPR018060">
    <property type="entry name" value="HTH_AraC"/>
</dbReference>
<evidence type="ECO:0000259" key="5">
    <source>
        <dbReference type="PROSITE" id="PS01124"/>
    </source>
</evidence>
<dbReference type="PROSITE" id="PS01124">
    <property type="entry name" value="HTH_ARAC_FAMILY_2"/>
    <property type="match status" value="1"/>
</dbReference>
<dbReference type="GO" id="GO:0043565">
    <property type="term" value="F:sequence-specific DNA binding"/>
    <property type="evidence" value="ECO:0007669"/>
    <property type="project" value="InterPro"/>
</dbReference>
<dbReference type="Gene3D" id="1.10.10.60">
    <property type="entry name" value="Homeodomain-like"/>
    <property type="match status" value="2"/>
</dbReference>
<feature type="domain" description="HTH araC/xylS-type" evidence="5">
    <location>
        <begin position="205"/>
        <end position="303"/>
    </location>
</feature>
<keyword evidence="1" id="KW-0805">Transcription regulation</keyword>
<dbReference type="InterPro" id="IPR037923">
    <property type="entry name" value="HTH-like"/>
</dbReference>
<dbReference type="Pfam" id="PF12833">
    <property type="entry name" value="HTH_18"/>
    <property type="match status" value="1"/>
</dbReference>
<dbReference type="OrthoDB" id="2060755at2"/>
<dbReference type="InterPro" id="IPR009057">
    <property type="entry name" value="Homeodomain-like_sf"/>
</dbReference>
<evidence type="ECO:0000256" key="2">
    <source>
        <dbReference type="ARBA" id="ARBA00023125"/>
    </source>
</evidence>
<dbReference type="AlphaFoldDB" id="A0A2M9H6K6"/>
<evidence type="ECO:0000256" key="1">
    <source>
        <dbReference type="ARBA" id="ARBA00023015"/>
    </source>
</evidence>
<dbReference type="InterPro" id="IPR018062">
    <property type="entry name" value="HTH_AraC-typ_CS"/>
</dbReference>
<keyword evidence="4" id="KW-0804">Transcription</keyword>
<dbReference type="GO" id="GO:0003700">
    <property type="term" value="F:DNA-binding transcription factor activity"/>
    <property type="evidence" value="ECO:0007669"/>
    <property type="project" value="InterPro"/>
</dbReference>
<dbReference type="SMART" id="SM00342">
    <property type="entry name" value="HTH_ARAC"/>
    <property type="match status" value="1"/>
</dbReference>